<feature type="non-terminal residue" evidence="2">
    <location>
        <position position="623"/>
    </location>
</feature>
<feature type="compositionally biased region" description="Basic and acidic residues" evidence="1">
    <location>
        <begin position="504"/>
        <end position="529"/>
    </location>
</feature>
<feature type="compositionally biased region" description="Polar residues" evidence="1">
    <location>
        <begin position="297"/>
        <end position="316"/>
    </location>
</feature>
<comment type="caution">
    <text evidence="2">The sequence shown here is derived from an EMBL/GenBank/DDBJ whole genome shotgun (WGS) entry which is preliminary data.</text>
</comment>
<feature type="compositionally biased region" description="Basic and acidic residues" evidence="1">
    <location>
        <begin position="614"/>
        <end position="623"/>
    </location>
</feature>
<evidence type="ECO:0000313" key="2">
    <source>
        <dbReference type="EMBL" id="GKT34812.1"/>
    </source>
</evidence>
<feature type="compositionally biased region" description="Basic and acidic residues" evidence="1">
    <location>
        <begin position="223"/>
        <end position="235"/>
    </location>
</feature>
<organism evidence="2 3">
    <name type="scientific">Aduncisulcus paluster</name>
    <dbReference type="NCBI Taxonomy" id="2918883"/>
    <lineage>
        <taxon>Eukaryota</taxon>
        <taxon>Metamonada</taxon>
        <taxon>Carpediemonas-like organisms</taxon>
        <taxon>Aduncisulcus</taxon>
    </lineage>
</organism>
<feature type="region of interest" description="Disordered" evidence="1">
    <location>
        <begin position="484"/>
        <end position="560"/>
    </location>
</feature>
<feature type="region of interest" description="Disordered" evidence="1">
    <location>
        <begin position="131"/>
        <end position="239"/>
    </location>
</feature>
<feature type="compositionally biased region" description="Basic and acidic residues" evidence="1">
    <location>
        <begin position="414"/>
        <end position="435"/>
    </location>
</feature>
<dbReference type="EMBL" id="BQXS01010872">
    <property type="protein sequence ID" value="GKT34812.1"/>
    <property type="molecule type" value="Genomic_DNA"/>
</dbReference>
<feature type="region of interest" description="Disordered" evidence="1">
    <location>
        <begin position="1"/>
        <end position="23"/>
    </location>
</feature>
<reference evidence="2" key="1">
    <citation type="submission" date="2022-03" db="EMBL/GenBank/DDBJ databases">
        <title>Draft genome sequence of Aduncisulcus paluster, a free-living microaerophilic Fornicata.</title>
        <authorList>
            <person name="Yuyama I."/>
            <person name="Kume K."/>
            <person name="Tamura T."/>
            <person name="Inagaki Y."/>
            <person name="Hashimoto T."/>
        </authorList>
    </citation>
    <scope>NUCLEOTIDE SEQUENCE</scope>
    <source>
        <strain evidence="2">NY0171</strain>
    </source>
</reference>
<evidence type="ECO:0000313" key="3">
    <source>
        <dbReference type="Proteomes" id="UP001057375"/>
    </source>
</evidence>
<keyword evidence="3" id="KW-1185">Reference proteome</keyword>
<feature type="compositionally biased region" description="Basic residues" evidence="1">
    <location>
        <begin position="489"/>
        <end position="500"/>
    </location>
</feature>
<evidence type="ECO:0000256" key="1">
    <source>
        <dbReference type="SAM" id="MobiDB-lite"/>
    </source>
</evidence>
<gene>
    <name evidence="2" type="ORF">ADUPG1_008096</name>
</gene>
<feature type="compositionally biased region" description="Basic and acidic residues" evidence="1">
    <location>
        <begin position="355"/>
        <end position="378"/>
    </location>
</feature>
<sequence>MSESEHSDNLDTSEASDPLDIIPVDDALEELATQSRVQEKASKIMNSEHYSSMASSLVHSIGQFDEGVVDDEIMPTKSSDIPQKSACIPPKEHKEETFDEDPMDLDADILAEEEDPDINEELLQDEINISSAHQPNSSPHDIGIGHREFDGGMVDDEFESPMVHPVPPLTTKDLREPSYEDDYKNHPFSTPKSVAPQKTSYFKKYEEQRKQKPISHVQLTESSKSRTETKRKELMRSIAGPVVDPSRTFLVGDEAEERVSGIVGGFTPKASTRAEKAKNSQRSAHLERSRKKVPSSRGISTSPRHPTKLPQGTTPKSLRPSHGTPGAEVSATVLRPHYSGRVSSPNRHSLGYPGADRDMKRIQELSRKDKETTYRLKQQKEEARLRALEEKKAKEKNEQTIKLLQRRIADKEALLRDSPHVSDGSSRIEGDFDGREGEEEEYDHHRRLDVSNKETPTTALWKESDTPTHEYIRTFFLKTDMEERLERRDRKKRREKKKKASGLTHEEHGKVIKEEDTGGELTGREPVDKDELDWSPDARQQDGALYESSGPDFSDIYEDLEQLDVDLSHSSKNKNKTDNSNGNVMRLEGFEYKMLKWKRQKDGRQLDLSTTGSSRHDDERSCD</sequence>
<feature type="region of interest" description="Disordered" evidence="1">
    <location>
        <begin position="260"/>
        <end position="378"/>
    </location>
</feature>
<proteinExistence type="predicted"/>
<feature type="compositionally biased region" description="Polar residues" evidence="1">
    <location>
        <begin position="187"/>
        <end position="200"/>
    </location>
</feature>
<dbReference type="Proteomes" id="UP001057375">
    <property type="component" value="Unassembled WGS sequence"/>
</dbReference>
<feature type="region of interest" description="Disordered" evidence="1">
    <location>
        <begin position="74"/>
        <end position="102"/>
    </location>
</feature>
<protein>
    <submittedName>
        <fullName evidence="2">Uncharacterized protein</fullName>
    </submittedName>
</protein>
<feature type="compositionally biased region" description="Basic and acidic residues" evidence="1">
    <location>
        <begin position="172"/>
        <end position="185"/>
    </location>
</feature>
<accession>A0ABQ5KQQ6</accession>
<feature type="region of interest" description="Disordered" evidence="1">
    <location>
        <begin position="600"/>
        <end position="623"/>
    </location>
</feature>
<feature type="region of interest" description="Disordered" evidence="1">
    <location>
        <begin position="414"/>
        <end position="465"/>
    </location>
</feature>
<feature type="compositionally biased region" description="Basic and acidic residues" evidence="1">
    <location>
        <begin position="442"/>
        <end position="452"/>
    </location>
</feature>
<name>A0ABQ5KQQ6_9EUKA</name>